<evidence type="ECO:0000256" key="4">
    <source>
        <dbReference type="ARBA" id="ARBA00022723"/>
    </source>
</evidence>
<comment type="cofactor">
    <cofactor evidence="1 8">
        <name>Mg(2+)</name>
        <dbReference type="ChEBI" id="CHEBI:18420"/>
    </cofactor>
</comment>
<evidence type="ECO:0000256" key="7">
    <source>
        <dbReference type="ARBA" id="ARBA00038093"/>
    </source>
</evidence>
<keyword evidence="5 8" id="KW-0378">Hydrolase</keyword>
<dbReference type="Proteomes" id="UP000177941">
    <property type="component" value="Unassembled WGS sequence"/>
</dbReference>
<dbReference type="Gene3D" id="3.40.50.1010">
    <property type="entry name" value="5'-nuclease"/>
    <property type="match status" value="2"/>
</dbReference>
<dbReference type="PANTHER" id="PTHR33653">
    <property type="entry name" value="RIBONUCLEASE VAPC2"/>
    <property type="match status" value="1"/>
</dbReference>
<evidence type="ECO:0000256" key="1">
    <source>
        <dbReference type="ARBA" id="ARBA00001946"/>
    </source>
</evidence>
<dbReference type="InterPro" id="IPR050556">
    <property type="entry name" value="Type_II_TA_system_RNase"/>
</dbReference>
<dbReference type="GO" id="GO:0004540">
    <property type="term" value="F:RNA nuclease activity"/>
    <property type="evidence" value="ECO:0007669"/>
    <property type="project" value="InterPro"/>
</dbReference>
<dbReference type="SUPFAM" id="SSF88723">
    <property type="entry name" value="PIN domain-like"/>
    <property type="match status" value="1"/>
</dbReference>
<evidence type="ECO:0000313" key="10">
    <source>
        <dbReference type="EMBL" id="OGY37238.1"/>
    </source>
</evidence>
<dbReference type="EMBL" id="MHHS01000015">
    <property type="protein sequence ID" value="OGY37238.1"/>
    <property type="molecule type" value="Genomic_DNA"/>
</dbReference>
<reference evidence="10 11" key="1">
    <citation type="journal article" date="2016" name="Nat. Commun.">
        <title>Thousands of microbial genomes shed light on interconnected biogeochemical processes in an aquifer system.</title>
        <authorList>
            <person name="Anantharaman K."/>
            <person name="Brown C.T."/>
            <person name="Hug L.A."/>
            <person name="Sharon I."/>
            <person name="Castelle C.J."/>
            <person name="Probst A.J."/>
            <person name="Thomas B.C."/>
            <person name="Singh A."/>
            <person name="Wilkins M.J."/>
            <person name="Karaoz U."/>
            <person name="Brodie E.L."/>
            <person name="Williams K.H."/>
            <person name="Hubbard S.S."/>
            <person name="Banfield J.F."/>
        </authorList>
    </citation>
    <scope>NUCLEOTIDE SEQUENCE [LARGE SCALE GENOMIC DNA]</scope>
</reference>
<dbReference type="EC" id="3.1.-.-" evidence="8"/>
<dbReference type="HAMAP" id="MF_00265">
    <property type="entry name" value="VapC_Nob1"/>
    <property type="match status" value="1"/>
</dbReference>
<dbReference type="Pfam" id="PF01850">
    <property type="entry name" value="PIN"/>
    <property type="match status" value="1"/>
</dbReference>
<dbReference type="InterPro" id="IPR022907">
    <property type="entry name" value="VapC_family"/>
</dbReference>
<protein>
    <recommendedName>
        <fullName evidence="8">Ribonuclease VapC</fullName>
        <shortName evidence="8">RNase VapC</shortName>
        <ecNumber evidence="8">3.1.-.-</ecNumber>
    </recommendedName>
    <alternativeName>
        <fullName evidence="8">Toxin VapC</fullName>
    </alternativeName>
</protein>
<keyword evidence="6 8" id="KW-0460">Magnesium</keyword>
<dbReference type="PANTHER" id="PTHR33653:SF1">
    <property type="entry name" value="RIBONUCLEASE VAPC2"/>
    <property type="match status" value="1"/>
</dbReference>
<dbReference type="InterPro" id="IPR002716">
    <property type="entry name" value="PIN_dom"/>
</dbReference>
<sequence length="105" mass="11964">MYLLDTNALIYYLQNEHPVVLRIEELLQHNAVLTSSIVEAELLSWPKLTEKDQKIIIYALSTIPVIPVHLLDAIIAATALKTNATLLTRNSKDFQKIKELKIEKI</sequence>
<feature type="binding site" evidence="8">
    <location>
        <position position="5"/>
    </location>
    <ligand>
        <name>Mg(2+)</name>
        <dbReference type="ChEBI" id="CHEBI:18420"/>
    </ligand>
</feature>
<evidence type="ECO:0000256" key="8">
    <source>
        <dbReference type="HAMAP-Rule" id="MF_00265"/>
    </source>
</evidence>
<name>A0A1G1XAX0_9BACT</name>
<proteinExistence type="inferred from homology"/>
<evidence type="ECO:0000313" key="11">
    <source>
        <dbReference type="Proteomes" id="UP000177941"/>
    </source>
</evidence>
<accession>A0A1G1XAX0</accession>
<keyword evidence="4 8" id="KW-0479">Metal-binding</keyword>
<keyword evidence="2 8" id="KW-1277">Toxin-antitoxin system</keyword>
<keyword evidence="8" id="KW-0800">Toxin</keyword>
<evidence type="ECO:0000256" key="5">
    <source>
        <dbReference type="ARBA" id="ARBA00022801"/>
    </source>
</evidence>
<gene>
    <name evidence="8" type="primary">vapC</name>
    <name evidence="10" type="ORF">A3E36_00935</name>
</gene>
<dbReference type="AlphaFoldDB" id="A0A1G1XAX0"/>
<evidence type="ECO:0000256" key="6">
    <source>
        <dbReference type="ARBA" id="ARBA00022842"/>
    </source>
</evidence>
<feature type="binding site" evidence="8">
    <location>
        <position position="72"/>
    </location>
    <ligand>
        <name>Mg(2+)</name>
        <dbReference type="ChEBI" id="CHEBI:18420"/>
    </ligand>
</feature>
<evidence type="ECO:0000256" key="2">
    <source>
        <dbReference type="ARBA" id="ARBA00022649"/>
    </source>
</evidence>
<evidence type="ECO:0000259" key="9">
    <source>
        <dbReference type="Pfam" id="PF01850"/>
    </source>
</evidence>
<comment type="caution">
    <text evidence="10">The sequence shown here is derived from an EMBL/GenBank/DDBJ whole genome shotgun (WGS) entry which is preliminary data.</text>
</comment>
<comment type="function">
    <text evidence="8">Toxic component of a toxin-antitoxin (TA) system. An RNase.</text>
</comment>
<evidence type="ECO:0000256" key="3">
    <source>
        <dbReference type="ARBA" id="ARBA00022722"/>
    </source>
</evidence>
<comment type="similarity">
    <text evidence="7 8">Belongs to the PINc/VapC protein family.</text>
</comment>
<feature type="domain" description="PIN" evidence="9">
    <location>
        <begin position="2"/>
        <end position="48"/>
    </location>
</feature>
<keyword evidence="3 8" id="KW-0540">Nuclease</keyword>
<dbReference type="GO" id="GO:0016787">
    <property type="term" value="F:hydrolase activity"/>
    <property type="evidence" value="ECO:0007669"/>
    <property type="project" value="UniProtKB-KW"/>
</dbReference>
<dbReference type="GO" id="GO:0000287">
    <property type="term" value="F:magnesium ion binding"/>
    <property type="evidence" value="ECO:0007669"/>
    <property type="project" value="UniProtKB-UniRule"/>
</dbReference>
<dbReference type="CDD" id="cd18738">
    <property type="entry name" value="PIN_VapC4-5_FitB-like"/>
    <property type="match status" value="1"/>
</dbReference>
<organism evidence="10 11">
    <name type="scientific">Candidatus Andersenbacteria bacterium RIFCSPHIGHO2_12_FULL_45_11b</name>
    <dbReference type="NCBI Taxonomy" id="1797282"/>
    <lineage>
        <taxon>Bacteria</taxon>
        <taxon>Candidatus Anderseniibacteriota</taxon>
    </lineage>
</organism>
<dbReference type="GO" id="GO:0090729">
    <property type="term" value="F:toxin activity"/>
    <property type="evidence" value="ECO:0007669"/>
    <property type="project" value="UniProtKB-KW"/>
</dbReference>
<dbReference type="InterPro" id="IPR029060">
    <property type="entry name" value="PIN-like_dom_sf"/>
</dbReference>